<proteinExistence type="predicted"/>
<sequence>MTKVSCALDFHSDDDATDVFYGSKLPEVFIEGPAIWTRLPKTQYHAVANIVVMCIRLGKGKSTG</sequence>
<dbReference type="EMBL" id="CP042301">
    <property type="protein sequence ID" value="QDZ00036.1"/>
    <property type="molecule type" value="Genomic_DNA"/>
</dbReference>
<accession>A0A5B8KWU0</accession>
<protein>
    <submittedName>
        <fullName evidence="1">Uncharacterized protein</fullName>
    </submittedName>
</protein>
<organism evidence="1 2">
    <name type="scientific">Nitratireductor mangrovi</name>
    <dbReference type="NCBI Taxonomy" id="2599600"/>
    <lineage>
        <taxon>Bacteria</taxon>
        <taxon>Pseudomonadati</taxon>
        <taxon>Pseudomonadota</taxon>
        <taxon>Alphaproteobacteria</taxon>
        <taxon>Hyphomicrobiales</taxon>
        <taxon>Phyllobacteriaceae</taxon>
        <taxon>Nitratireductor</taxon>
    </lineage>
</organism>
<dbReference type="KEGG" id="niy:FQ775_06375"/>
<dbReference type="AlphaFoldDB" id="A0A5B8KWU0"/>
<reference evidence="1" key="1">
    <citation type="submission" date="2020-04" db="EMBL/GenBank/DDBJ databases">
        <title>Nitratireductor sp. nov. isolated from mangrove soil.</title>
        <authorList>
            <person name="Ye Y."/>
        </authorList>
    </citation>
    <scope>NUCLEOTIDE SEQUENCE</scope>
    <source>
        <strain evidence="1">SY7</strain>
    </source>
</reference>
<evidence type="ECO:0000313" key="2">
    <source>
        <dbReference type="Proteomes" id="UP000321389"/>
    </source>
</evidence>
<evidence type="ECO:0000313" key="1">
    <source>
        <dbReference type="EMBL" id="QDZ00036.1"/>
    </source>
</evidence>
<name>A0A5B8KWU0_9HYPH</name>
<gene>
    <name evidence="1" type="ORF">FQ775_06375</name>
</gene>
<keyword evidence="2" id="KW-1185">Reference proteome</keyword>
<dbReference type="Proteomes" id="UP000321389">
    <property type="component" value="Chromosome"/>
</dbReference>
<dbReference type="RefSeq" id="WP_146298688.1">
    <property type="nucleotide sequence ID" value="NZ_CP042301.2"/>
</dbReference>